<dbReference type="GO" id="GO:0006355">
    <property type="term" value="P:regulation of DNA-templated transcription"/>
    <property type="evidence" value="ECO:0007669"/>
    <property type="project" value="InterPro"/>
</dbReference>
<name>A0A8J4YQT9_CHIOP</name>
<reference evidence="2" key="1">
    <citation type="submission" date="2020-07" db="EMBL/GenBank/DDBJ databases">
        <title>The High-quality genome of the commercially important snow crab, Chionoecetes opilio.</title>
        <authorList>
            <person name="Jeong J.-H."/>
            <person name="Ryu S."/>
        </authorList>
    </citation>
    <scope>NUCLEOTIDE SEQUENCE</scope>
    <source>
        <strain evidence="2">MADBK_172401_WGS</strain>
        <tissue evidence="2">Digestive gland</tissue>
    </source>
</reference>
<keyword evidence="3" id="KW-1185">Reference proteome</keyword>
<organism evidence="2 3">
    <name type="scientific">Chionoecetes opilio</name>
    <name type="common">Atlantic snow crab</name>
    <name type="synonym">Cancer opilio</name>
    <dbReference type="NCBI Taxonomy" id="41210"/>
    <lineage>
        <taxon>Eukaryota</taxon>
        <taxon>Metazoa</taxon>
        <taxon>Ecdysozoa</taxon>
        <taxon>Arthropoda</taxon>
        <taxon>Crustacea</taxon>
        <taxon>Multicrustacea</taxon>
        <taxon>Malacostraca</taxon>
        <taxon>Eumalacostraca</taxon>
        <taxon>Eucarida</taxon>
        <taxon>Decapoda</taxon>
        <taxon>Pleocyemata</taxon>
        <taxon>Brachyura</taxon>
        <taxon>Eubrachyura</taxon>
        <taxon>Majoidea</taxon>
        <taxon>Majidae</taxon>
        <taxon>Chionoecetes</taxon>
    </lineage>
</organism>
<dbReference type="PANTHER" id="PTHR22742">
    <property type="entry name" value="EXPANSION, ISOFORM A-RELATED"/>
    <property type="match status" value="1"/>
</dbReference>
<dbReference type="InterPro" id="IPR008984">
    <property type="entry name" value="SMAD_FHA_dom_sf"/>
</dbReference>
<dbReference type="Pfam" id="PF03166">
    <property type="entry name" value="MH2"/>
    <property type="match status" value="1"/>
</dbReference>
<dbReference type="Gene3D" id="2.60.200.10">
    <property type="match status" value="1"/>
</dbReference>
<proteinExistence type="predicted"/>
<comment type="caution">
    <text evidence="2">The sequence shown here is derived from an EMBL/GenBank/DDBJ whole genome shotgun (WGS) entry which is preliminary data.</text>
</comment>
<dbReference type="GO" id="GO:0009791">
    <property type="term" value="P:post-embryonic development"/>
    <property type="evidence" value="ECO:0007669"/>
    <property type="project" value="UniProtKB-ARBA"/>
</dbReference>
<dbReference type="PANTHER" id="PTHR22742:SF2">
    <property type="entry name" value="EXPANSION, ISOFORM A-RELATED"/>
    <property type="match status" value="1"/>
</dbReference>
<dbReference type="PROSITE" id="PS51076">
    <property type="entry name" value="MH2"/>
    <property type="match status" value="1"/>
</dbReference>
<dbReference type="GO" id="GO:0050793">
    <property type="term" value="P:regulation of developmental process"/>
    <property type="evidence" value="ECO:0007669"/>
    <property type="project" value="UniProtKB-ARBA"/>
</dbReference>
<dbReference type="AlphaFoldDB" id="A0A8J4YQT9"/>
<evidence type="ECO:0000313" key="2">
    <source>
        <dbReference type="EMBL" id="KAG0728754.1"/>
    </source>
</evidence>
<dbReference type="OrthoDB" id="5973987at2759"/>
<gene>
    <name evidence="2" type="ORF">GWK47_031835</name>
</gene>
<sequence>MLGSQPRSPGFDPRAERRQMGCFLKTRALVHPADHIQEVLMKWEQIDDEIWSKVIVFERNRRVAKAYARAPVLTVNGSDDGFDGFRIGLCGFENPMRDPQTEEIRRHIGHATWYFTMASLGYFLTCRQR</sequence>
<feature type="domain" description="MH2" evidence="1">
    <location>
        <begin position="51"/>
        <end position="129"/>
    </location>
</feature>
<dbReference type="GO" id="GO:0051239">
    <property type="term" value="P:regulation of multicellular organismal process"/>
    <property type="evidence" value="ECO:0007669"/>
    <property type="project" value="UniProtKB-ARBA"/>
</dbReference>
<evidence type="ECO:0000259" key="1">
    <source>
        <dbReference type="PROSITE" id="PS51076"/>
    </source>
</evidence>
<dbReference type="SUPFAM" id="SSF49879">
    <property type="entry name" value="SMAD/FHA domain"/>
    <property type="match status" value="1"/>
</dbReference>
<dbReference type="InterPro" id="IPR017855">
    <property type="entry name" value="SMAD-like_dom_sf"/>
</dbReference>
<dbReference type="EMBL" id="JACEEZ010001876">
    <property type="protein sequence ID" value="KAG0728754.1"/>
    <property type="molecule type" value="Genomic_DNA"/>
</dbReference>
<dbReference type="Proteomes" id="UP000770661">
    <property type="component" value="Unassembled WGS sequence"/>
</dbReference>
<accession>A0A8J4YQT9</accession>
<protein>
    <recommendedName>
        <fullName evidence="1">MH2 domain-containing protein</fullName>
    </recommendedName>
</protein>
<dbReference type="InterPro" id="IPR001132">
    <property type="entry name" value="SMAD_dom_Dwarfin-type"/>
</dbReference>
<evidence type="ECO:0000313" key="3">
    <source>
        <dbReference type="Proteomes" id="UP000770661"/>
    </source>
</evidence>